<keyword evidence="9" id="KW-1185">Reference proteome</keyword>
<proteinExistence type="inferred from homology"/>
<evidence type="ECO:0000256" key="4">
    <source>
        <dbReference type="ARBA" id="ARBA00022989"/>
    </source>
</evidence>
<dbReference type="SUPFAM" id="SSF47616">
    <property type="entry name" value="GST C-terminal domain-like"/>
    <property type="match status" value="1"/>
</dbReference>
<comment type="subcellular location">
    <subcellularLocation>
        <location evidence="1">Membrane</location>
        <topology evidence="1">Single-pass membrane protein</topology>
    </subcellularLocation>
</comment>
<dbReference type="PANTHER" id="PTHR43920:SF5">
    <property type="entry name" value="CHLORIDE INTRACELLULAR CHANNEL CLIC"/>
    <property type="match status" value="1"/>
</dbReference>
<dbReference type="GO" id="GO:0005737">
    <property type="term" value="C:cytoplasm"/>
    <property type="evidence" value="ECO:0007669"/>
    <property type="project" value="TreeGrafter"/>
</dbReference>
<accession>A0AAD9KAT1</accession>
<evidence type="ECO:0000259" key="7">
    <source>
        <dbReference type="Pfam" id="PF22441"/>
    </source>
</evidence>
<dbReference type="AlphaFoldDB" id="A0AAD9KAT1"/>
<dbReference type="Proteomes" id="UP001208570">
    <property type="component" value="Unassembled WGS sequence"/>
</dbReference>
<comment type="caution">
    <text evidence="8">The sequence shown here is derived from an EMBL/GenBank/DDBJ whole genome shotgun (WGS) entry which is preliminary data.</text>
</comment>
<evidence type="ECO:0000313" key="8">
    <source>
        <dbReference type="EMBL" id="KAK2168274.1"/>
    </source>
</evidence>
<dbReference type="PRINTS" id="PR01443">
    <property type="entry name" value="TFIID30KDSUB"/>
</dbReference>
<comment type="similarity">
    <text evidence="2">Belongs to the chloride channel CLIC family.</text>
</comment>
<dbReference type="CDD" id="cd07982">
    <property type="entry name" value="HFD_TAF10"/>
    <property type="match status" value="1"/>
</dbReference>
<dbReference type="InterPro" id="IPR053823">
    <property type="entry name" value="CLIC_N"/>
</dbReference>
<dbReference type="PANTHER" id="PTHR43920">
    <property type="entry name" value="CHLORIDE INTRACELLULAR CHANNEL, ISOFORM A"/>
    <property type="match status" value="1"/>
</dbReference>
<dbReference type="EMBL" id="JAODUP010000018">
    <property type="protein sequence ID" value="KAK2168274.1"/>
    <property type="molecule type" value="Genomic_DNA"/>
</dbReference>
<organism evidence="8 9">
    <name type="scientific">Paralvinella palmiformis</name>
    <dbReference type="NCBI Taxonomy" id="53620"/>
    <lineage>
        <taxon>Eukaryota</taxon>
        <taxon>Metazoa</taxon>
        <taxon>Spiralia</taxon>
        <taxon>Lophotrochozoa</taxon>
        <taxon>Annelida</taxon>
        <taxon>Polychaeta</taxon>
        <taxon>Sedentaria</taxon>
        <taxon>Canalipalpata</taxon>
        <taxon>Terebellida</taxon>
        <taxon>Terebelliformia</taxon>
        <taxon>Alvinellidae</taxon>
        <taxon>Paralvinella</taxon>
    </lineage>
</organism>
<feature type="compositionally biased region" description="Basic and acidic residues" evidence="6">
    <location>
        <begin position="237"/>
        <end position="258"/>
    </location>
</feature>
<dbReference type="GO" id="GO:0005254">
    <property type="term" value="F:chloride channel activity"/>
    <property type="evidence" value="ECO:0007669"/>
    <property type="project" value="TreeGrafter"/>
</dbReference>
<dbReference type="Gene3D" id="1.20.1050.10">
    <property type="match status" value="1"/>
</dbReference>
<dbReference type="SUPFAM" id="SSF52833">
    <property type="entry name" value="Thioredoxin-like"/>
    <property type="match status" value="1"/>
</dbReference>
<sequence length="403" mass="45126">MSDIPKENGAAPSNHLELFVKAGKDGESYGGCPLCQRMFMILLMKANAGELTFTVTTVNMAKPPADFKKLASRLPVIVHGSEILSDLDEMVQYIDEHFPYPPMAYDNVKAAQACLDVFSKFSFYIKDVSHSATPLLAELQKLNMYLDQSPHKFLCRDIPDHLDCIMLPKLQHIRVAIKAFKDLEFPVDLKGLWRYLKNAYDSDVFKQPCPSDQEIVCHWLSKPELPGLSKEKEQFYSTDGKPRYSFDIPKDSQDEQKPPVEGTEANSILGANGVADSKTLGMTLNDFAVQLEDYTPTVSSIHQVAALACVTVIRKIPDSVTAFYLNRAGFETTDPRIVRLISLASQKFISDIANDALQHCKMRALGQSSKKQSKDKRLTLTMEDLTPALAEYGINVKKPQYFT</sequence>
<name>A0AAD9KAT1_9ANNE</name>
<dbReference type="Pfam" id="PF03540">
    <property type="entry name" value="TAF10"/>
    <property type="match status" value="1"/>
</dbReference>
<evidence type="ECO:0000256" key="5">
    <source>
        <dbReference type="ARBA" id="ARBA00023136"/>
    </source>
</evidence>
<evidence type="ECO:0000256" key="2">
    <source>
        <dbReference type="ARBA" id="ARBA00007655"/>
    </source>
</evidence>
<gene>
    <name evidence="8" type="ORF">LSH36_18g00012</name>
</gene>
<dbReference type="GO" id="GO:0016324">
    <property type="term" value="C:apical plasma membrane"/>
    <property type="evidence" value="ECO:0007669"/>
    <property type="project" value="TreeGrafter"/>
</dbReference>
<evidence type="ECO:0000256" key="1">
    <source>
        <dbReference type="ARBA" id="ARBA00004167"/>
    </source>
</evidence>
<dbReference type="GO" id="GO:0006352">
    <property type="term" value="P:DNA-templated transcription initiation"/>
    <property type="evidence" value="ECO:0007669"/>
    <property type="project" value="InterPro"/>
</dbReference>
<evidence type="ECO:0000256" key="3">
    <source>
        <dbReference type="ARBA" id="ARBA00022692"/>
    </source>
</evidence>
<dbReference type="GO" id="GO:0005634">
    <property type="term" value="C:nucleus"/>
    <property type="evidence" value="ECO:0007669"/>
    <property type="project" value="InterPro"/>
</dbReference>
<dbReference type="InterPro" id="IPR036282">
    <property type="entry name" value="Glutathione-S-Trfase_C_sf"/>
</dbReference>
<evidence type="ECO:0000313" key="9">
    <source>
        <dbReference type="Proteomes" id="UP001208570"/>
    </source>
</evidence>
<evidence type="ECO:0000256" key="6">
    <source>
        <dbReference type="SAM" id="MobiDB-lite"/>
    </source>
</evidence>
<dbReference type="InterPro" id="IPR036249">
    <property type="entry name" value="Thioredoxin-like_sf"/>
</dbReference>
<keyword evidence="5" id="KW-0472">Membrane</keyword>
<dbReference type="InterPro" id="IPR003923">
    <property type="entry name" value="TAF10"/>
</dbReference>
<dbReference type="Pfam" id="PF22441">
    <property type="entry name" value="CLIC-like_N"/>
    <property type="match status" value="1"/>
</dbReference>
<feature type="region of interest" description="Disordered" evidence="6">
    <location>
        <begin position="237"/>
        <end position="268"/>
    </location>
</feature>
<feature type="domain" description="CLIC N-terminal" evidence="7">
    <location>
        <begin position="15"/>
        <end position="98"/>
    </location>
</feature>
<protein>
    <recommendedName>
        <fullName evidence="7">CLIC N-terminal domain-containing protein</fullName>
    </recommendedName>
</protein>
<keyword evidence="3" id="KW-0812">Transmembrane</keyword>
<dbReference type="Gene3D" id="3.40.30.10">
    <property type="entry name" value="Glutaredoxin"/>
    <property type="match status" value="1"/>
</dbReference>
<reference evidence="8" key="1">
    <citation type="journal article" date="2023" name="Mol. Biol. Evol.">
        <title>Third-Generation Sequencing Reveals the Adaptive Role of the Epigenome in Three Deep-Sea Polychaetes.</title>
        <authorList>
            <person name="Perez M."/>
            <person name="Aroh O."/>
            <person name="Sun Y."/>
            <person name="Lan Y."/>
            <person name="Juniper S.K."/>
            <person name="Young C.R."/>
            <person name="Angers B."/>
            <person name="Qian P.Y."/>
        </authorList>
    </citation>
    <scope>NUCLEOTIDE SEQUENCE</scope>
    <source>
        <strain evidence="8">P08H-3</strain>
    </source>
</reference>
<keyword evidence="4" id="KW-1133">Transmembrane helix</keyword>